<accession>A0A285UGK2</accession>
<protein>
    <recommendedName>
        <fullName evidence="3">Membrane-anchored protein</fullName>
    </recommendedName>
</protein>
<proteinExistence type="predicted"/>
<evidence type="ECO:0000313" key="1">
    <source>
        <dbReference type="EMBL" id="SOC40538.1"/>
    </source>
</evidence>
<evidence type="ECO:0000313" key="2">
    <source>
        <dbReference type="Proteomes" id="UP000219167"/>
    </source>
</evidence>
<dbReference type="OrthoDB" id="7769278at2"/>
<gene>
    <name evidence="1" type="ORF">SAMN05892877_107279</name>
</gene>
<sequence>MAFSDAKTRIYRRIKYNLLRPAPPATVVPLDGPVVVVGSAPVSHKPAGFDEGFRVVTINGAQTVTQRWGLKAPDITFMMFNQVRGTNTNAVEVRRVLSGQRTGALYVLLWRDGRPSLEEGLKAFDYGYHSLTIVDRYQRMALLDRICGFKSDELDAESKCSNGINAALFALYHGAPAVILTGINPQSTGHVYNQENLARFHRDMDQKVLQRLREKGYPVFTADPEVAETSGLPLWQGRA</sequence>
<reference evidence="1 2" key="1">
    <citation type="submission" date="2017-08" db="EMBL/GenBank/DDBJ databases">
        <authorList>
            <person name="de Groot N.N."/>
        </authorList>
    </citation>
    <scope>NUCLEOTIDE SEQUENCE [LARGE SCALE GENOMIC DNA]</scope>
    <source>
        <strain evidence="1 2">JC85</strain>
    </source>
</reference>
<dbReference type="RefSeq" id="WP_097139936.1">
    <property type="nucleotide sequence ID" value="NZ_OBQD01000007.1"/>
</dbReference>
<dbReference type="EMBL" id="OBQD01000007">
    <property type="protein sequence ID" value="SOC40538.1"/>
    <property type="molecule type" value="Genomic_DNA"/>
</dbReference>
<organism evidence="1 2">
    <name type="scientific">Rhizobium subbaraonis</name>
    <dbReference type="NCBI Taxonomy" id="908946"/>
    <lineage>
        <taxon>Bacteria</taxon>
        <taxon>Pseudomonadati</taxon>
        <taxon>Pseudomonadota</taxon>
        <taxon>Alphaproteobacteria</taxon>
        <taxon>Hyphomicrobiales</taxon>
        <taxon>Rhizobiaceae</taxon>
        <taxon>Rhizobium/Agrobacterium group</taxon>
        <taxon>Rhizobium</taxon>
    </lineage>
</organism>
<name>A0A285UGK2_9HYPH</name>
<evidence type="ECO:0008006" key="3">
    <source>
        <dbReference type="Google" id="ProtNLM"/>
    </source>
</evidence>
<keyword evidence="2" id="KW-1185">Reference proteome</keyword>
<dbReference type="Proteomes" id="UP000219167">
    <property type="component" value="Unassembled WGS sequence"/>
</dbReference>
<dbReference type="AlphaFoldDB" id="A0A285UGK2"/>